<evidence type="ECO:0000256" key="7">
    <source>
        <dbReference type="ARBA" id="ARBA00023211"/>
    </source>
</evidence>
<dbReference type="InterPro" id="IPR011876">
    <property type="entry name" value="IsopentenylPP_isomerase_typ1"/>
</dbReference>
<proteinExistence type="inferred from homology"/>
<comment type="subcellular location">
    <subcellularLocation>
        <location evidence="10">Cytoplasm</location>
    </subcellularLocation>
</comment>
<comment type="cofactor">
    <cofactor evidence="10">
        <name>Mn(2+)</name>
        <dbReference type="ChEBI" id="CHEBI:29035"/>
    </cofactor>
    <text evidence="10">Binds 1 Mn(2+) ion per subunit.</text>
</comment>
<evidence type="ECO:0000313" key="13">
    <source>
        <dbReference type="Proteomes" id="UP000829194"/>
    </source>
</evidence>
<dbReference type="RefSeq" id="WP_057945069.1">
    <property type="nucleotide sequence ID" value="NZ_CP011131.1"/>
</dbReference>
<evidence type="ECO:0000256" key="5">
    <source>
        <dbReference type="ARBA" id="ARBA00022723"/>
    </source>
</evidence>
<dbReference type="NCBIfam" id="TIGR02150">
    <property type="entry name" value="IPP_isom_1"/>
    <property type="match status" value="1"/>
</dbReference>
<feature type="binding site" evidence="10">
    <location>
        <position position="116"/>
    </location>
    <ligand>
        <name>Mn(2+)</name>
        <dbReference type="ChEBI" id="CHEBI:29035"/>
    </ligand>
</feature>
<feature type="binding site" evidence="10">
    <location>
        <position position="34"/>
    </location>
    <ligand>
        <name>Mn(2+)</name>
        <dbReference type="ChEBI" id="CHEBI:29035"/>
    </ligand>
</feature>
<keyword evidence="4 10" id="KW-0963">Cytoplasm</keyword>
<dbReference type="InterPro" id="IPR000086">
    <property type="entry name" value="NUDIX_hydrolase_dom"/>
</dbReference>
<dbReference type="SUPFAM" id="SSF55811">
    <property type="entry name" value="Nudix"/>
    <property type="match status" value="1"/>
</dbReference>
<dbReference type="HAMAP" id="MF_00202">
    <property type="entry name" value="Idi"/>
    <property type="match status" value="1"/>
</dbReference>
<evidence type="ECO:0000256" key="1">
    <source>
        <dbReference type="ARBA" id="ARBA00004826"/>
    </source>
</evidence>
<dbReference type="NCBIfam" id="NF002995">
    <property type="entry name" value="PRK03759.1"/>
    <property type="match status" value="1"/>
</dbReference>
<feature type="active site" evidence="10">
    <location>
        <position position="116"/>
    </location>
</feature>
<comment type="similarity">
    <text evidence="2 10">Belongs to the IPP isomerase type 1 family.</text>
</comment>
<evidence type="ECO:0000256" key="10">
    <source>
        <dbReference type="HAMAP-Rule" id="MF_00202"/>
    </source>
</evidence>
<evidence type="ECO:0000256" key="9">
    <source>
        <dbReference type="ARBA" id="ARBA00023235"/>
    </source>
</evidence>
<feature type="binding site" evidence="10">
    <location>
        <position position="114"/>
    </location>
    <ligand>
        <name>Mn(2+)</name>
        <dbReference type="ChEBI" id="CHEBI:29035"/>
    </ligand>
</feature>
<dbReference type="PANTHER" id="PTHR10885:SF0">
    <property type="entry name" value="ISOPENTENYL-DIPHOSPHATE DELTA-ISOMERASE"/>
    <property type="match status" value="1"/>
</dbReference>
<feature type="binding site" evidence="10">
    <location>
        <position position="71"/>
    </location>
    <ligand>
        <name>Mn(2+)</name>
        <dbReference type="ChEBI" id="CHEBI:29035"/>
    </ligand>
</feature>
<keyword evidence="9 10" id="KW-0413">Isomerase</keyword>
<evidence type="ECO:0000256" key="8">
    <source>
        <dbReference type="ARBA" id="ARBA00023229"/>
    </source>
</evidence>
<dbReference type="InterPro" id="IPR056375">
    <property type="entry name" value="Idi_bact"/>
</dbReference>
<keyword evidence="13" id="KW-1185">Reference proteome</keyword>
<comment type="pathway">
    <text evidence="1 10">Isoprenoid biosynthesis; dimethylallyl diphosphate biosynthesis; dimethylallyl diphosphate from isopentenyl diphosphate: step 1/1.</text>
</comment>
<dbReference type="GO" id="GO:0004452">
    <property type="term" value="F:isopentenyl-diphosphate delta-isomerase activity"/>
    <property type="evidence" value="ECO:0007669"/>
    <property type="project" value="UniProtKB-EC"/>
</dbReference>
<dbReference type="InterPro" id="IPR015797">
    <property type="entry name" value="NUDIX_hydrolase-like_dom_sf"/>
</dbReference>
<feature type="domain" description="Nudix hydrolase" evidence="11">
    <location>
        <begin position="32"/>
        <end position="164"/>
    </location>
</feature>
<dbReference type="EMBL" id="CP093547">
    <property type="protein sequence ID" value="UNP29608.1"/>
    <property type="molecule type" value="Genomic_DNA"/>
</dbReference>
<protein>
    <recommendedName>
        <fullName evidence="3 10">Isopentenyl-diphosphate Delta-isomerase</fullName>
        <shortName evidence="10">IPP isomerase</shortName>
        <ecNumber evidence="3 10">5.3.3.2</ecNumber>
    </recommendedName>
    <alternativeName>
        <fullName evidence="10">IPP:DMAPP isomerase</fullName>
    </alternativeName>
    <alternativeName>
        <fullName evidence="10">Isopentenyl pyrophosphate isomerase</fullName>
    </alternativeName>
</protein>
<feature type="binding site" evidence="10">
    <location>
        <position position="28"/>
    </location>
    <ligand>
        <name>Mn(2+)</name>
        <dbReference type="ChEBI" id="CHEBI:29035"/>
    </ligand>
</feature>
<organism evidence="12 13">
    <name type="scientific">Lysobacter gummosus</name>
    <dbReference type="NCBI Taxonomy" id="262324"/>
    <lineage>
        <taxon>Bacteria</taxon>
        <taxon>Pseudomonadati</taxon>
        <taxon>Pseudomonadota</taxon>
        <taxon>Gammaproteobacteria</taxon>
        <taxon>Lysobacterales</taxon>
        <taxon>Lysobacteraceae</taxon>
        <taxon>Lysobacter</taxon>
    </lineage>
</organism>
<gene>
    <name evidence="10 12" type="primary">idi</name>
    <name evidence="12" type="ORF">MOV92_24675</name>
</gene>
<keyword evidence="7 10" id="KW-0464">Manganese</keyword>
<dbReference type="PROSITE" id="PS51462">
    <property type="entry name" value="NUDIX"/>
    <property type="match status" value="1"/>
</dbReference>
<dbReference type="EC" id="5.3.3.2" evidence="3 10"/>
<dbReference type="CDD" id="cd02885">
    <property type="entry name" value="NUDIX_IPP_Isomerase"/>
    <property type="match status" value="1"/>
</dbReference>
<keyword evidence="6 10" id="KW-0460">Magnesium</keyword>
<evidence type="ECO:0000313" key="12">
    <source>
        <dbReference type="EMBL" id="UNP29608.1"/>
    </source>
</evidence>
<feature type="binding site" evidence="10">
    <location>
        <position position="89"/>
    </location>
    <ligand>
        <name>Mg(2+)</name>
        <dbReference type="ChEBI" id="CHEBI:18420"/>
    </ligand>
</feature>
<keyword evidence="5 10" id="KW-0479">Metal-binding</keyword>
<comment type="function">
    <text evidence="10">Catalyzes the 1,3-allylic rearrangement of the homoallylic substrate isopentenyl (IPP) to its highly electrophilic allylic isomer, dimethylallyl diphosphate (DMAPP).</text>
</comment>
<keyword evidence="8 10" id="KW-0414">Isoprene biosynthesis</keyword>
<dbReference type="Pfam" id="PF00293">
    <property type="entry name" value="NUDIX"/>
    <property type="match status" value="1"/>
</dbReference>
<name>A0ABY3XAK4_9GAMM</name>
<dbReference type="Gene3D" id="3.90.79.10">
    <property type="entry name" value="Nucleoside Triphosphate Pyrophosphohydrolase"/>
    <property type="match status" value="1"/>
</dbReference>
<evidence type="ECO:0000259" key="11">
    <source>
        <dbReference type="PROSITE" id="PS51462"/>
    </source>
</evidence>
<evidence type="ECO:0000256" key="6">
    <source>
        <dbReference type="ARBA" id="ARBA00022842"/>
    </source>
</evidence>
<dbReference type="PIRSF" id="PIRSF018427">
    <property type="entry name" value="Isopntndiph_ism"/>
    <property type="match status" value="1"/>
</dbReference>
<dbReference type="PANTHER" id="PTHR10885">
    <property type="entry name" value="ISOPENTENYL-DIPHOSPHATE DELTA-ISOMERASE"/>
    <property type="match status" value="1"/>
</dbReference>
<comment type="cofactor">
    <cofactor evidence="10">
        <name>Mg(2+)</name>
        <dbReference type="ChEBI" id="CHEBI:18420"/>
    </cofactor>
    <text evidence="10">Binds 1 Mg(2+) ion per subunit. The magnesium ion binds only when substrate is bound.</text>
</comment>
<sequence length="181" mass="20691">MEFQPEDTLVLVDGDDQQVGTAGKIQVHRNGWLHRAFSIFVFNPDGEMLLQQRAHGKYHSPGLWSNTCCGHPRAGEDLETAAHRRLFEEMGFDCPLSRAFSFLYCERVSEDMVEHELDHVLLGRFDRPPSPNPNEVADWRWIDIPSLIHSLTAQPDLFTVWLKKILLTTGEAELLRLARNG</sequence>
<dbReference type="Proteomes" id="UP000829194">
    <property type="component" value="Chromosome"/>
</dbReference>
<feature type="active site" evidence="10">
    <location>
        <position position="69"/>
    </location>
</feature>
<reference evidence="12 13" key="1">
    <citation type="submission" date="2022-03" db="EMBL/GenBank/DDBJ databases">
        <title>Complete genome sequence of Lysobacter capsici VKM B-2533 and Lysobacter gummosus 10.1.1, promising sources of lytic agents.</title>
        <authorList>
            <person name="Tarlachkov S.V."/>
            <person name="Kudryakova I.V."/>
            <person name="Afoshin A.S."/>
            <person name="Leontyevskaya E.A."/>
            <person name="Leontyevskaya N.V."/>
        </authorList>
    </citation>
    <scope>NUCLEOTIDE SEQUENCE [LARGE SCALE GENOMIC DNA]</scope>
    <source>
        <strain evidence="12 13">10.1.1</strain>
    </source>
</reference>
<evidence type="ECO:0000256" key="3">
    <source>
        <dbReference type="ARBA" id="ARBA00012057"/>
    </source>
</evidence>
<accession>A0ABY3XAK4</accession>
<evidence type="ECO:0000256" key="2">
    <source>
        <dbReference type="ARBA" id="ARBA00007579"/>
    </source>
</evidence>
<comment type="catalytic activity">
    <reaction evidence="10">
        <text>isopentenyl diphosphate = dimethylallyl diphosphate</text>
        <dbReference type="Rhea" id="RHEA:23284"/>
        <dbReference type="ChEBI" id="CHEBI:57623"/>
        <dbReference type="ChEBI" id="CHEBI:128769"/>
        <dbReference type="EC" id="5.3.3.2"/>
    </reaction>
</comment>
<evidence type="ECO:0000256" key="4">
    <source>
        <dbReference type="ARBA" id="ARBA00022490"/>
    </source>
</evidence>